<protein>
    <submittedName>
        <fullName evidence="1">Uncharacterized protein</fullName>
    </submittedName>
</protein>
<sequence length="100" mass="11505">MTDFHEAFNCINQIDANSSGFNLTDKTESYGFKKVWNLGGDSSHTDFCYWLDGYFTYTYSDLSASVYQSFLAATTDAIRIYDKHVLFVLDMFYKAGEPDR</sequence>
<dbReference type="AlphaFoldDB" id="A0A6C0J5M8"/>
<reference evidence="1" key="1">
    <citation type="journal article" date="2020" name="Nature">
        <title>Giant virus diversity and host interactions through global metagenomics.</title>
        <authorList>
            <person name="Schulz F."/>
            <person name="Roux S."/>
            <person name="Paez-Espino D."/>
            <person name="Jungbluth S."/>
            <person name="Walsh D.A."/>
            <person name="Denef V.J."/>
            <person name="McMahon K.D."/>
            <person name="Konstantinidis K.T."/>
            <person name="Eloe-Fadrosh E.A."/>
            <person name="Kyrpides N.C."/>
            <person name="Woyke T."/>
        </authorList>
    </citation>
    <scope>NUCLEOTIDE SEQUENCE</scope>
    <source>
        <strain evidence="1">GVMAG-M-3300025860-20</strain>
    </source>
</reference>
<name>A0A6C0J5M8_9ZZZZ</name>
<proteinExistence type="predicted"/>
<accession>A0A6C0J5M8</accession>
<organism evidence="1">
    <name type="scientific">viral metagenome</name>
    <dbReference type="NCBI Taxonomy" id="1070528"/>
    <lineage>
        <taxon>unclassified sequences</taxon>
        <taxon>metagenomes</taxon>
        <taxon>organismal metagenomes</taxon>
    </lineage>
</organism>
<evidence type="ECO:0000313" key="1">
    <source>
        <dbReference type="EMBL" id="QHU01025.1"/>
    </source>
</evidence>
<dbReference type="EMBL" id="MN740333">
    <property type="protein sequence ID" value="QHU01025.1"/>
    <property type="molecule type" value="Genomic_DNA"/>
</dbReference>